<evidence type="ECO:0000256" key="9">
    <source>
        <dbReference type="ARBA" id="ARBA00048679"/>
    </source>
</evidence>
<keyword evidence="7 10" id="KW-0067">ATP-binding</keyword>
<evidence type="ECO:0000256" key="5">
    <source>
        <dbReference type="ARBA" id="ARBA00022741"/>
    </source>
</evidence>
<protein>
    <recommendedName>
        <fullName evidence="2">non-specific serine/threonine protein kinase</fullName>
        <ecNumber evidence="2">2.7.11.1</ecNumber>
    </recommendedName>
</protein>
<dbReference type="Pfam" id="PF03822">
    <property type="entry name" value="NAF"/>
    <property type="match status" value="1"/>
</dbReference>
<dbReference type="InterPro" id="IPR011009">
    <property type="entry name" value="Kinase-like_dom_sf"/>
</dbReference>
<organism evidence="13 14">
    <name type="scientific">Quercus suber</name>
    <name type="common">Cork oak</name>
    <dbReference type="NCBI Taxonomy" id="58331"/>
    <lineage>
        <taxon>Eukaryota</taxon>
        <taxon>Viridiplantae</taxon>
        <taxon>Streptophyta</taxon>
        <taxon>Embryophyta</taxon>
        <taxon>Tracheophyta</taxon>
        <taxon>Spermatophyta</taxon>
        <taxon>Magnoliopsida</taxon>
        <taxon>eudicotyledons</taxon>
        <taxon>Gunneridae</taxon>
        <taxon>Pentapetalae</taxon>
        <taxon>rosids</taxon>
        <taxon>fabids</taxon>
        <taxon>Fagales</taxon>
        <taxon>Fagaceae</taxon>
        <taxon>Quercus</taxon>
    </lineage>
</organism>
<dbReference type="Gene3D" id="3.30.200.20">
    <property type="entry name" value="Phosphorylase Kinase, domain 1"/>
    <property type="match status" value="1"/>
</dbReference>
<evidence type="ECO:0000256" key="3">
    <source>
        <dbReference type="ARBA" id="ARBA00022527"/>
    </source>
</evidence>
<evidence type="ECO:0000313" key="13">
    <source>
        <dbReference type="EMBL" id="KAK7857804.1"/>
    </source>
</evidence>
<dbReference type="PROSITE" id="PS00107">
    <property type="entry name" value="PROTEIN_KINASE_ATP"/>
    <property type="match status" value="1"/>
</dbReference>
<comment type="caution">
    <text evidence="13">The sequence shown here is derived from an EMBL/GenBank/DDBJ whole genome shotgun (WGS) entry which is preliminary data.</text>
</comment>
<dbReference type="EC" id="2.7.11.1" evidence="2"/>
<dbReference type="PANTHER" id="PTHR43895">
    <property type="entry name" value="CALCIUM/CALMODULIN-DEPENDENT PROTEIN KINASE KINASE-RELATED"/>
    <property type="match status" value="1"/>
</dbReference>
<evidence type="ECO:0000256" key="6">
    <source>
        <dbReference type="ARBA" id="ARBA00022777"/>
    </source>
</evidence>
<proteinExistence type="predicted"/>
<dbReference type="PANTHER" id="PTHR43895:SF33">
    <property type="entry name" value="PROTEIN KINASE DOMAIN-CONTAINING PROTEIN"/>
    <property type="match status" value="1"/>
</dbReference>
<dbReference type="SUPFAM" id="SSF56112">
    <property type="entry name" value="Protein kinase-like (PK-like)"/>
    <property type="match status" value="1"/>
</dbReference>
<dbReference type="FunFam" id="3.30.200.20:FF:000627">
    <property type="entry name" value="Non-specific serine/threonine protein kinase"/>
    <property type="match status" value="1"/>
</dbReference>
<feature type="domain" description="Protein kinase" evidence="11">
    <location>
        <begin position="21"/>
        <end position="318"/>
    </location>
</feature>
<keyword evidence="4" id="KW-0808">Transferase</keyword>
<comment type="cofactor">
    <cofactor evidence="1">
        <name>Mn(2+)</name>
        <dbReference type="ChEBI" id="CHEBI:29035"/>
    </cofactor>
</comment>
<evidence type="ECO:0000256" key="2">
    <source>
        <dbReference type="ARBA" id="ARBA00012513"/>
    </source>
</evidence>
<reference evidence="13 14" key="1">
    <citation type="journal article" date="2018" name="Sci. Data">
        <title>The draft genome sequence of cork oak.</title>
        <authorList>
            <person name="Ramos A.M."/>
            <person name="Usie A."/>
            <person name="Barbosa P."/>
            <person name="Barros P.M."/>
            <person name="Capote T."/>
            <person name="Chaves I."/>
            <person name="Simoes F."/>
            <person name="Abreu I."/>
            <person name="Carrasquinho I."/>
            <person name="Faro C."/>
            <person name="Guimaraes J.B."/>
            <person name="Mendonca D."/>
            <person name="Nobrega F."/>
            <person name="Rodrigues L."/>
            <person name="Saibo N.J.M."/>
            <person name="Varela M.C."/>
            <person name="Egas C."/>
            <person name="Matos J."/>
            <person name="Miguel C.M."/>
            <person name="Oliveira M.M."/>
            <person name="Ricardo C.P."/>
            <person name="Goncalves S."/>
        </authorList>
    </citation>
    <scope>NUCLEOTIDE SEQUENCE [LARGE SCALE GENOMIC DNA]</scope>
    <source>
        <strain evidence="14">cv. HL8</strain>
    </source>
</reference>
<comment type="catalytic activity">
    <reaction evidence="9">
        <text>L-seryl-[protein] + ATP = O-phospho-L-seryl-[protein] + ADP + H(+)</text>
        <dbReference type="Rhea" id="RHEA:17989"/>
        <dbReference type="Rhea" id="RHEA-COMP:9863"/>
        <dbReference type="Rhea" id="RHEA-COMP:11604"/>
        <dbReference type="ChEBI" id="CHEBI:15378"/>
        <dbReference type="ChEBI" id="CHEBI:29999"/>
        <dbReference type="ChEBI" id="CHEBI:30616"/>
        <dbReference type="ChEBI" id="CHEBI:83421"/>
        <dbReference type="ChEBI" id="CHEBI:456216"/>
        <dbReference type="EC" id="2.7.11.1"/>
    </reaction>
</comment>
<dbReference type="InterPro" id="IPR004041">
    <property type="entry name" value="NAF_dom"/>
</dbReference>
<feature type="domain" description="NAF" evidence="12">
    <location>
        <begin position="184"/>
        <end position="208"/>
    </location>
</feature>
<evidence type="ECO:0000256" key="8">
    <source>
        <dbReference type="ARBA" id="ARBA00047899"/>
    </source>
</evidence>
<accession>A0AAW0M3Z2</accession>
<dbReference type="Pfam" id="PF00069">
    <property type="entry name" value="Pkinase"/>
    <property type="match status" value="1"/>
</dbReference>
<dbReference type="PROSITE" id="PS50011">
    <property type="entry name" value="PROTEIN_KINASE_DOM"/>
    <property type="match status" value="1"/>
</dbReference>
<dbReference type="AlphaFoldDB" id="A0AAW0M3Z2"/>
<evidence type="ECO:0000256" key="7">
    <source>
        <dbReference type="ARBA" id="ARBA00022840"/>
    </source>
</evidence>
<dbReference type="GO" id="GO:0004674">
    <property type="term" value="F:protein serine/threonine kinase activity"/>
    <property type="evidence" value="ECO:0007669"/>
    <property type="project" value="UniProtKB-KW"/>
</dbReference>
<name>A0AAW0M3Z2_QUESU</name>
<dbReference type="GO" id="GO:0005524">
    <property type="term" value="F:ATP binding"/>
    <property type="evidence" value="ECO:0007669"/>
    <property type="project" value="UniProtKB-UniRule"/>
</dbReference>
<dbReference type="Proteomes" id="UP000237347">
    <property type="component" value="Unassembled WGS sequence"/>
</dbReference>
<dbReference type="Gene3D" id="1.10.510.10">
    <property type="entry name" value="Transferase(Phosphotransferase) domain 1"/>
    <property type="match status" value="1"/>
</dbReference>
<dbReference type="InterPro" id="IPR018451">
    <property type="entry name" value="NAF/FISL_domain"/>
</dbReference>
<gene>
    <name evidence="13" type="primary">CIPK7</name>
    <name evidence="13" type="ORF">CFP56_015890</name>
</gene>
<keyword evidence="14" id="KW-1185">Reference proteome</keyword>
<comment type="catalytic activity">
    <reaction evidence="8">
        <text>L-threonyl-[protein] + ATP = O-phospho-L-threonyl-[protein] + ADP + H(+)</text>
        <dbReference type="Rhea" id="RHEA:46608"/>
        <dbReference type="Rhea" id="RHEA-COMP:11060"/>
        <dbReference type="Rhea" id="RHEA-COMP:11605"/>
        <dbReference type="ChEBI" id="CHEBI:15378"/>
        <dbReference type="ChEBI" id="CHEBI:30013"/>
        <dbReference type="ChEBI" id="CHEBI:30616"/>
        <dbReference type="ChEBI" id="CHEBI:61977"/>
        <dbReference type="ChEBI" id="CHEBI:456216"/>
        <dbReference type="EC" id="2.7.11.1"/>
    </reaction>
</comment>
<evidence type="ECO:0000256" key="4">
    <source>
        <dbReference type="ARBA" id="ARBA00022679"/>
    </source>
</evidence>
<dbReference type="PROSITE" id="PS50816">
    <property type="entry name" value="NAF"/>
    <property type="match status" value="1"/>
</dbReference>
<evidence type="ECO:0000256" key="1">
    <source>
        <dbReference type="ARBA" id="ARBA00001936"/>
    </source>
</evidence>
<keyword evidence="5 10" id="KW-0547">Nucleotide-binding</keyword>
<evidence type="ECO:0000259" key="11">
    <source>
        <dbReference type="PROSITE" id="PS50011"/>
    </source>
</evidence>
<dbReference type="GO" id="GO:0007165">
    <property type="term" value="P:signal transduction"/>
    <property type="evidence" value="ECO:0007669"/>
    <property type="project" value="InterPro"/>
</dbReference>
<evidence type="ECO:0000256" key="10">
    <source>
        <dbReference type="PROSITE-ProRule" id="PRU10141"/>
    </source>
</evidence>
<keyword evidence="3" id="KW-0723">Serine/threonine-protein kinase</keyword>
<sequence length="318" mass="35857">MEGVPPPPPPPPPSTTLLGKYQLGKLLGRGSFAKVYQAQSLKDDTSVAVKIIDKSKTVEAAMEPRIIREVLAMKRLHDHPNILKIHEVMATKTKIYLVVELAAGYLPFDDSNIVTMYKKIHRREYQFPDWFSKSARHVIFQLLDPNPDTRLSIESLMQNSWFKKSSRPVAEKSVFESSSWKYEYNMSCTNAFEIISLSSGLDLSGLFMETTACRKGEKRLLFTSKVKGEVVRERVREVAGRLGYRVEEGKNGCSVGLGKGRVVLLVGVVEMSPELVLVEVKVVEGGVEFEEHQWKDLKAGFEDKDIVVAWHNNDVNVM</sequence>
<feature type="binding site" evidence="10">
    <location>
        <position position="50"/>
    </location>
    <ligand>
        <name>ATP</name>
        <dbReference type="ChEBI" id="CHEBI:30616"/>
    </ligand>
</feature>
<dbReference type="InterPro" id="IPR000719">
    <property type="entry name" value="Prot_kinase_dom"/>
</dbReference>
<dbReference type="Gene3D" id="3.30.310.80">
    <property type="entry name" value="Kinase associated domain 1, KA1"/>
    <property type="match status" value="1"/>
</dbReference>
<dbReference type="InterPro" id="IPR017441">
    <property type="entry name" value="Protein_kinase_ATP_BS"/>
</dbReference>
<dbReference type="EMBL" id="PKMF04000024">
    <property type="protein sequence ID" value="KAK7857804.1"/>
    <property type="molecule type" value="Genomic_DNA"/>
</dbReference>
<keyword evidence="6 13" id="KW-0418">Kinase</keyword>
<evidence type="ECO:0000313" key="14">
    <source>
        <dbReference type="Proteomes" id="UP000237347"/>
    </source>
</evidence>
<evidence type="ECO:0000259" key="12">
    <source>
        <dbReference type="PROSITE" id="PS50816"/>
    </source>
</evidence>